<dbReference type="InterPro" id="IPR042635">
    <property type="entry name" value="MEGF10/SREC1/2-like"/>
</dbReference>
<feature type="chain" id="PRO_5042003378" description="Fucolectin-related molecule" evidence="7">
    <location>
        <begin position="22"/>
        <end position="809"/>
    </location>
</feature>
<keyword evidence="7" id="KW-0732">Signal</keyword>
<keyword evidence="3" id="KW-0106">Calcium</keyword>
<dbReference type="SMART" id="SM00181">
    <property type="entry name" value="EGF"/>
    <property type="match status" value="5"/>
</dbReference>
<evidence type="ECO:0000256" key="1">
    <source>
        <dbReference type="ARBA" id="ARBA00022536"/>
    </source>
</evidence>
<keyword evidence="11" id="KW-1185">Reference proteome</keyword>
<keyword evidence="2" id="KW-0479">Metal-binding</keyword>
<feature type="domain" description="EGF-like" evidence="8">
    <location>
        <begin position="376"/>
        <end position="421"/>
    </location>
</feature>
<feature type="transmembrane region" description="Helical" evidence="6">
    <location>
        <begin position="589"/>
        <end position="613"/>
    </location>
</feature>
<comment type="caution">
    <text evidence="10">The sequence shown here is derived from an EMBL/GenBank/DDBJ whole genome shotgun (WGS) entry which is preliminary data.</text>
</comment>
<dbReference type="AlphaFoldDB" id="A0AAE0YN43"/>
<dbReference type="Pfam" id="PF22633">
    <property type="entry name" value="F5_F8_type_C_2"/>
    <property type="match status" value="1"/>
</dbReference>
<feature type="region of interest" description="Disordered" evidence="5">
    <location>
        <begin position="620"/>
        <end position="652"/>
    </location>
</feature>
<dbReference type="InterPro" id="IPR008979">
    <property type="entry name" value="Galactose-bd-like_sf"/>
</dbReference>
<sequence>MVSVKFCILFITTLSCTSCLAQTTCGTNGWFGATCRYMCHCRGNTQCDRADGSCSSGCHDDWFGSACQYSKIAFTATGLSWLTDNDAATCNNEGTQPVNATLSTPVPITWIRAVVNDSAYLHEIQLNYEAKGGSTFEACTSQLTAAVDDKTVDIFCPTTDVVSQISLTGAGVARLCSLYISGGRNLALKQTTQQSSRFSTDGSPPTSWVAQNALDGKTGVGVESRTTCTHTDPQSPPGSWTVKFLKNLDVNRILLYNRQDCCSQRLVNFQLTALLAPNDRFVYNEPGGSPKIIYTVVPSPKISFPVNEVNVLTRSSDNILTLCEVVVFGENSCQDGQYGLDCERQCNCRNQTNCFIHSGGCPFGCEPGYAGVDCMECQVGRYGDDCSRICNDTCGGDNSCDRLSGACSLGCDPGYTGAFCETMCPDGTYGAGCISACSQTCATSCDYISGVCGACSSGFFGFRCQSECSTDCSAQTCNQITGACDSCEPGFYGHVCSEQCSSNCSGSDSACNRITGACESCELGVYGATCSKLCSVNCAGSGNSCDQEEGTCDEGCDEGYIGERCDVREYMSVESAESDGSGGSTEKSWGIAATVVAVVILILAVVVVVVLLIRLRKASGSTRNEPSDKGHANPGAELGSGEYSSPVTAEAQTTQKVVKNDVPVDTRYCKMNESPQGHANPEAELESGEYSSPVTAEAQTTQKVAENDAPDDTIYCTTNESLQGTNLYEKAITNQSNDYMDASTLAMATPGSETALYDKAENDSEPPEYYEMTSTMVNETNTTPKPSPRTVTASPPPGHSSGTVYSFLD</sequence>
<keyword evidence="6" id="KW-0812">Transmembrane</keyword>
<dbReference type="SUPFAM" id="SSF49785">
    <property type="entry name" value="Galactose-binding domain-like"/>
    <property type="match status" value="1"/>
</dbReference>
<evidence type="ECO:0000256" key="4">
    <source>
        <dbReference type="ARBA" id="ARBA00023157"/>
    </source>
</evidence>
<reference evidence="10" key="1">
    <citation type="journal article" date="2023" name="G3 (Bethesda)">
        <title>A reference genome for the long-term kleptoplast-retaining sea slug Elysia crispata morphotype clarki.</title>
        <authorList>
            <person name="Eastman K.E."/>
            <person name="Pendleton A.L."/>
            <person name="Shaikh M.A."/>
            <person name="Suttiyut T."/>
            <person name="Ogas R."/>
            <person name="Tomko P."/>
            <person name="Gavelis G."/>
            <person name="Widhalm J.R."/>
            <person name="Wisecaver J.H."/>
        </authorList>
    </citation>
    <scope>NUCLEOTIDE SEQUENCE</scope>
    <source>
        <strain evidence="10">ECLA1</strain>
    </source>
</reference>
<protein>
    <recommendedName>
        <fullName evidence="12">Fucolectin-related molecule</fullName>
    </recommendedName>
</protein>
<feature type="region of interest" description="Disordered" evidence="5">
    <location>
        <begin position="671"/>
        <end position="711"/>
    </location>
</feature>
<proteinExistence type="predicted"/>
<feature type="domain" description="EGF-like" evidence="8">
    <location>
        <begin position="341"/>
        <end position="375"/>
    </location>
</feature>
<keyword evidence="4" id="KW-1015">Disulfide bond</keyword>
<evidence type="ECO:0000256" key="2">
    <source>
        <dbReference type="ARBA" id="ARBA00022723"/>
    </source>
</evidence>
<evidence type="ECO:0000259" key="8">
    <source>
        <dbReference type="SMART" id="SM00181"/>
    </source>
</evidence>
<dbReference type="InterPro" id="IPR006585">
    <property type="entry name" value="FTP1"/>
</dbReference>
<evidence type="ECO:0000256" key="3">
    <source>
        <dbReference type="ARBA" id="ARBA00022837"/>
    </source>
</evidence>
<dbReference type="GO" id="GO:0005044">
    <property type="term" value="F:scavenger receptor activity"/>
    <property type="evidence" value="ECO:0007669"/>
    <property type="project" value="InterPro"/>
</dbReference>
<gene>
    <name evidence="10" type="ORF">RRG08_019305</name>
</gene>
<feature type="signal peptide" evidence="7">
    <location>
        <begin position="1"/>
        <end position="21"/>
    </location>
</feature>
<name>A0AAE0YN43_9GAST</name>
<evidence type="ECO:0000256" key="5">
    <source>
        <dbReference type="SAM" id="MobiDB-lite"/>
    </source>
</evidence>
<feature type="region of interest" description="Disordered" evidence="5">
    <location>
        <begin position="776"/>
        <end position="809"/>
    </location>
</feature>
<dbReference type="PANTHER" id="PTHR24043:SF8">
    <property type="entry name" value="EGF-LIKE DOMAIN-CONTAINING PROTEIN"/>
    <property type="match status" value="1"/>
</dbReference>
<dbReference type="InterPro" id="IPR000742">
    <property type="entry name" value="EGF"/>
</dbReference>
<keyword evidence="6" id="KW-1133">Transmembrane helix</keyword>
<evidence type="ECO:0000313" key="10">
    <source>
        <dbReference type="EMBL" id="KAK3751096.1"/>
    </source>
</evidence>
<evidence type="ECO:0000256" key="7">
    <source>
        <dbReference type="SAM" id="SignalP"/>
    </source>
</evidence>
<evidence type="ECO:0008006" key="12">
    <source>
        <dbReference type="Google" id="ProtNLM"/>
    </source>
</evidence>
<organism evidence="10 11">
    <name type="scientific">Elysia crispata</name>
    <name type="common">lettuce slug</name>
    <dbReference type="NCBI Taxonomy" id="231223"/>
    <lineage>
        <taxon>Eukaryota</taxon>
        <taxon>Metazoa</taxon>
        <taxon>Spiralia</taxon>
        <taxon>Lophotrochozoa</taxon>
        <taxon>Mollusca</taxon>
        <taxon>Gastropoda</taxon>
        <taxon>Heterobranchia</taxon>
        <taxon>Euthyneura</taxon>
        <taxon>Panpulmonata</taxon>
        <taxon>Sacoglossa</taxon>
        <taxon>Placobranchoidea</taxon>
        <taxon>Plakobranchidae</taxon>
        <taxon>Elysia</taxon>
    </lineage>
</organism>
<feature type="compositionally biased region" description="Polar residues" evidence="5">
    <location>
        <begin position="800"/>
        <end position="809"/>
    </location>
</feature>
<dbReference type="EMBL" id="JAWDGP010005839">
    <property type="protein sequence ID" value="KAK3751096.1"/>
    <property type="molecule type" value="Genomic_DNA"/>
</dbReference>
<dbReference type="PROSITE" id="PS51257">
    <property type="entry name" value="PROKAR_LIPOPROTEIN"/>
    <property type="match status" value="1"/>
</dbReference>
<feature type="compositionally biased region" description="Polar residues" evidence="5">
    <location>
        <begin position="776"/>
        <end position="793"/>
    </location>
</feature>
<dbReference type="SMART" id="SM00607">
    <property type="entry name" value="FTP"/>
    <property type="match status" value="1"/>
</dbReference>
<dbReference type="PANTHER" id="PTHR24043">
    <property type="entry name" value="SCAVENGER RECEPTOR CLASS F"/>
    <property type="match status" value="1"/>
</dbReference>
<evidence type="ECO:0000313" key="11">
    <source>
        <dbReference type="Proteomes" id="UP001283361"/>
    </source>
</evidence>
<feature type="compositionally biased region" description="Polar residues" evidence="5">
    <location>
        <begin position="642"/>
        <end position="652"/>
    </location>
</feature>
<keyword evidence="6" id="KW-0472">Membrane</keyword>
<accession>A0AAE0YN43</accession>
<dbReference type="Gene3D" id="2.60.120.260">
    <property type="entry name" value="Galactose-binding domain-like"/>
    <property type="match status" value="1"/>
</dbReference>
<dbReference type="Proteomes" id="UP001283361">
    <property type="component" value="Unassembled WGS sequence"/>
</dbReference>
<keyword evidence="1" id="KW-0245">EGF-like domain</keyword>
<feature type="domain" description="Fucolectin tachylectin-4 pentraxin-1" evidence="9">
    <location>
        <begin position="183"/>
        <end position="334"/>
    </location>
</feature>
<feature type="domain" description="EGF-like" evidence="8">
    <location>
        <begin position="432"/>
        <end position="465"/>
    </location>
</feature>
<feature type="compositionally biased region" description="Polar residues" evidence="5">
    <location>
        <begin position="689"/>
        <end position="704"/>
    </location>
</feature>
<dbReference type="GO" id="GO:0046872">
    <property type="term" value="F:metal ion binding"/>
    <property type="evidence" value="ECO:0007669"/>
    <property type="project" value="UniProtKB-KW"/>
</dbReference>
<evidence type="ECO:0000256" key="6">
    <source>
        <dbReference type="SAM" id="Phobius"/>
    </source>
</evidence>
<dbReference type="Gene3D" id="2.170.300.10">
    <property type="entry name" value="Tie2 ligand-binding domain superfamily"/>
    <property type="match status" value="1"/>
</dbReference>
<feature type="domain" description="EGF-like" evidence="8">
    <location>
        <begin position="467"/>
        <end position="497"/>
    </location>
</feature>
<evidence type="ECO:0000259" key="9">
    <source>
        <dbReference type="SMART" id="SM00607"/>
    </source>
</evidence>
<feature type="domain" description="EGF-like" evidence="8">
    <location>
        <begin position="533"/>
        <end position="566"/>
    </location>
</feature>